<dbReference type="InterPro" id="IPR013022">
    <property type="entry name" value="Xyl_isomerase-like_TIM-brl"/>
</dbReference>
<dbReference type="NCBIfam" id="TIGR00587">
    <property type="entry name" value="nfo"/>
    <property type="match status" value="1"/>
</dbReference>
<reference evidence="11 12" key="1">
    <citation type="submission" date="2020-10" db="EMBL/GenBank/DDBJ databases">
        <title>Complete genome sequence of Paludibaculum fermentans P105T, a facultatively anaerobic acidobacterium capable of dissimilatory Fe(III) reduction.</title>
        <authorList>
            <person name="Dedysh S.N."/>
            <person name="Beletsky A.V."/>
            <person name="Kulichevskaya I.S."/>
            <person name="Mardanov A.V."/>
            <person name="Ravin N.V."/>
        </authorList>
    </citation>
    <scope>NUCLEOTIDE SEQUENCE [LARGE SCALE GENOMIC DNA]</scope>
    <source>
        <strain evidence="11 12">P105</strain>
    </source>
</reference>
<accession>A0A7S7NU02</accession>
<comment type="function">
    <text evidence="9">Endonuclease IV plays a role in DNA repair. It cleaves phosphodiester bonds at apurinic or apyrimidinic (AP) sites, generating a 3'-hydroxyl group and a 5'-terminal sugar phosphate.</text>
</comment>
<dbReference type="InterPro" id="IPR001719">
    <property type="entry name" value="AP_endonuc_2"/>
</dbReference>
<dbReference type="EC" id="3.1.21.2" evidence="9"/>
<dbReference type="GO" id="GO:0008081">
    <property type="term" value="F:phosphoric diester hydrolase activity"/>
    <property type="evidence" value="ECO:0007669"/>
    <property type="project" value="TreeGrafter"/>
</dbReference>
<feature type="binding site" evidence="9">
    <location>
        <position position="231"/>
    </location>
    <ligand>
        <name>Zn(2+)</name>
        <dbReference type="ChEBI" id="CHEBI:29105"/>
        <label>3</label>
    </ligand>
</feature>
<dbReference type="GO" id="GO:0008270">
    <property type="term" value="F:zinc ion binding"/>
    <property type="evidence" value="ECO:0007669"/>
    <property type="project" value="UniProtKB-UniRule"/>
</dbReference>
<evidence type="ECO:0000313" key="11">
    <source>
        <dbReference type="EMBL" id="QOY89713.1"/>
    </source>
</evidence>
<keyword evidence="6 9" id="KW-0378">Hydrolase</keyword>
<evidence type="ECO:0000256" key="1">
    <source>
        <dbReference type="ARBA" id="ARBA00005340"/>
    </source>
</evidence>
<gene>
    <name evidence="9" type="primary">nfo</name>
    <name evidence="11" type="ORF">IRI77_07105</name>
</gene>
<dbReference type="GO" id="GO:0003677">
    <property type="term" value="F:DNA binding"/>
    <property type="evidence" value="ECO:0007669"/>
    <property type="project" value="InterPro"/>
</dbReference>
<feature type="binding site" evidence="9">
    <location>
        <position position="216"/>
    </location>
    <ligand>
        <name>Zn(2+)</name>
        <dbReference type="ChEBI" id="CHEBI:29105"/>
        <label>2</label>
    </ligand>
</feature>
<keyword evidence="3 9" id="KW-0479">Metal-binding</keyword>
<dbReference type="Pfam" id="PF01261">
    <property type="entry name" value="AP_endonuc_2"/>
    <property type="match status" value="1"/>
</dbReference>
<feature type="binding site" evidence="9">
    <location>
        <position position="143"/>
    </location>
    <ligand>
        <name>Zn(2+)</name>
        <dbReference type="ChEBI" id="CHEBI:29105"/>
        <label>1</label>
    </ligand>
</feature>
<dbReference type="Gene3D" id="3.20.20.150">
    <property type="entry name" value="Divalent-metal-dependent TIM barrel enzymes"/>
    <property type="match status" value="1"/>
</dbReference>
<name>A0A7S7NU02_PALFE</name>
<comment type="cofactor">
    <cofactor evidence="9">
        <name>Zn(2+)</name>
        <dbReference type="ChEBI" id="CHEBI:29105"/>
    </cofactor>
    <text evidence="9">Binds 3 Zn(2+) ions.</text>
</comment>
<feature type="binding site" evidence="9">
    <location>
        <position position="179"/>
    </location>
    <ligand>
        <name>Zn(2+)</name>
        <dbReference type="ChEBI" id="CHEBI:29105"/>
        <label>2</label>
    </ligand>
</feature>
<dbReference type="GO" id="GO:0003906">
    <property type="term" value="F:DNA-(apurinic or apyrimidinic site) endonuclease activity"/>
    <property type="evidence" value="ECO:0007669"/>
    <property type="project" value="TreeGrafter"/>
</dbReference>
<comment type="similarity">
    <text evidence="1 9">Belongs to the AP endonuclease 2 family.</text>
</comment>
<feature type="binding site" evidence="9">
    <location>
        <position position="106"/>
    </location>
    <ligand>
        <name>Zn(2+)</name>
        <dbReference type="ChEBI" id="CHEBI:29105"/>
        <label>1</label>
    </ligand>
</feature>
<proteinExistence type="inferred from homology"/>
<dbReference type="SUPFAM" id="SSF51658">
    <property type="entry name" value="Xylose isomerase-like"/>
    <property type="match status" value="1"/>
</dbReference>
<dbReference type="PANTHER" id="PTHR21445:SF0">
    <property type="entry name" value="APURINIC-APYRIMIDINIC ENDONUCLEASE"/>
    <property type="match status" value="1"/>
</dbReference>
<keyword evidence="8 9" id="KW-0234">DNA repair</keyword>
<evidence type="ECO:0000313" key="12">
    <source>
        <dbReference type="Proteomes" id="UP000593892"/>
    </source>
</evidence>
<keyword evidence="7 9" id="KW-0862">Zinc</keyword>
<dbReference type="PROSITE" id="PS00729">
    <property type="entry name" value="AP_NUCLEASE_F2_1"/>
    <property type="match status" value="1"/>
</dbReference>
<evidence type="ECO:0000256" key="9">
    <source>
        <dbReference type="HAMAP-Rule" id="MF_00152"/>
    </source>
</evidence>
<evidence type="ECO:0000256" key="7">
    <source>
        <dbReference type="ARBA" id="ARBA00022833"/>
    </source>
</evidence>
<dbReference type="InterPro" id="IPR036237">
    <property type="entry name" value="Xyl_isomerase-like_sf"/>
</dbReference>
<comment type="catalytic activity">
    <reaction evidence="9">
        <text>Endonucleolytic cleavage to 5'-phosphooligonucleotide end-products.</text>
        <dbReference type="EC" id="3.1.21.2"/>
    </reaction>
</comment>
<dbReference type="EMBL" id="CP063849">
    <property type="protein sequence ID" value="QOY89713.1"/>
    <property type="molecule type" value="Genomic_DNA"/>
</dbReference>
<evidence type="ECO:0000256" key="8">
    <source>
        <dbReference type="ARBA" id="ARBA00023204"/>
    </source>
</evidence>
<keyword evidence="2 9" id="KW-0540">Nuclease</keyword>
<dbReference type="InterPro" id="IPR018246">
    <property type="entry name" value="AP_endonuc_F2_Zn_BS"/>
</dbReference>
<feature type="binding site" evidence="9">
    <location>
        <position position="66"/>
    </location>
    <ligand>
        <name>Zn(2+)</name>
        <dbReference type="ChEBI" id="CHEBI:29105"/>
        <label>1</label>
    </ligand>
</feature>
<keyword evidence="5 9" id="KW-0227">DNA damage</keyword>
<evidence type="ECO:0000259" key="10">
    <source>
        <dbReference type="Pfam" id="PF01261"/>
    </source>
</evidence>
<evidence type="ECO:0000256" key="2">
    <source>
        <dbReference type="ARBA" id="ARBA00022722"/>
    </source>
</evidence>
<sequence length="292" mass="31835">MRIGIHCSTSGALVNAAKKAQELGANCLQIFSASPRMWRASMPSEEQTREMKDFRAANDLTPLVIHDSYLINMAAADEGIREKSIAGFRGEVERAIAIGAEYLVIHPGSSKDHTLELGIETLARSLETASKGLKPEVLTLLLENTAGAGNTIGRTFEDLTAIRDLALNQVPYPIGYCLDTCHLYVSGFDVSTEAGLNQTVSDAERILGLENIPVIHTNDSKGAFASKLDRHANIGEGHIGLEGFRRILNHPKLRDKAFVLETPIDQPGDDQRNVDALKSLCRKSRTTTRKSS</sequence>
<evidence type="ECO:0000256" key="6">
    <source>
        <dbReference type="ARBA" id="ARBA00022801"/>
    </source>
</evidence>
<keyword evidence="4 9" id="KW-0255">Endonuclease</keyword>
<dbReference type="PANTHER" id="PTHR21445">
    <property type="entry name" value="ENDONUCLEASE IV ENDODEOXYRIBONUCLEASE IV"/>
    <property type="match status" value="1"/>
</dbReference>
<feature type="domain" description="Xylose isomerase-like TIM barrel" evidence="10">
    <location>
        <begin position="18"/>
        <end position="272"/>
    </location>
</feature>
<dbReference type="GO" id="GO:0008833">
    <property type="term" value="F:deoxyribonuclease IV (phage-T4-induced) activity"/>
    <property type="evidence" value="ECO:0007669"/>
    <property type="project" value="UniProtKB-UniRule"/>
</dbReference>
<keyword evidence="12" id="KW-1185">Reference proteome</keyword>
<dbReference type="FunFam" id="3.20.20.150:FF:000001">
    <property type="entry name" value="Probable endonuclease 4"/>
    <property type="match status" value="1"/>
</dbReference>
<feature type="binding site" evidence="9">
    <location>
        <position position="261"/>
    </location>
    <ligand>
        <name>Zn(2+)</name>
        <dbReference type="ChEBI" id="CHEBI:29105"/>
        <label>2</label>
    </ligand>
</feature>
<feature type="binding site" evidence="9">
    <location>
        <position position="229"/>
    </location>
    <ligand>
        <name>Zn(2+)</name>
        <dbReference type="ChEBI" id="CHEBI:29105"/>
        <label>3</label>
    </ligand>
</feature>
<dbReference type="KEGG" id="pfer:IRI77_07105"/>
<dbReference type="AlphaFoldDB" id="A0A7S7NU02"/>
<dbReference type="CDD" id="cd00019">
    <property type="entry name" value="AP2Ec"/>
    <property type="match status" value="1"/>
</dbReference>
<feature type="binding site" evidence="9">
    <location>
        <position position="143"/>
    </location>
    <ligand>
        <name>Zn(2+)</name>
        <dbReference type="ChEBI" id="CHEBI:29105"/>
        <label>2</label>
    </ligand>
</feature>
<protein>
    <recommendedName>
        <fullName evidence="9">Probable endonuclease 4</fullName>
        <ecNumber evidence="9">3.1.21.2</ecNumber>
    </recommendedName>
    <alternativeName>
        <fullName evidence="9">Endodeoxyribonuclease IV</fullName>
    </alternativeName>
    <alternativeName>
        <fullName evidence="9">Endonuclease IV</fullName>
    </alternativeName>
</protein>
<dbReference type="Proteomes" id="UP000593892">
    <property type="component" value="Chromosome"/>
</dbReference>
<evidence type="ECO:0000256" key="5">
    <source>
        <dbReference type="ARBA" id="ARBA00022763"/>
    </source>
</evidence>
<dbReference type="GO" id="GO:0006284">
    <property type="term" value="P:base-excision repair"/>
    <property type="evidence" value="ECO:0007669"/>
    <property type="project" value="TreeGrafter"/>
</dbReference>
<evidence type="ECO:0000256" key="3">
    <source>
        <dbReference type="ARBA" id="ARBA00022723"/>
    </source>
</evidence>
<evidence type="ECO:0000256" key="4">
    <source>
        <dbReference type="ARBA" id="ARBA00022759"/>
    </source>
</evidence>
<feature type="binding site" evidence="9">
    <location>
        <position position="182"/>
    </location>
    <ligand>
        <name>Zn(2+)</name>
        <dbReference type="ChEBI" id="CHEBI:29105"/>
        <label>3</label>
    </ligand>
</feature>
<dbReference type="HAMAP" id="MF_00152">
    <property type="entry name" value="Nfo"/>
    <property type="match status" value="1"/>
</dbReference>
<dbReference type="SMART" id="SM00518">
    <property type="entry name" value="AP2Ec"/>
    <property type="match status" value="1"/>
</dbReference>
<dbReference type="PROSITE" id="PS00731">
    <property type="entry name" value="AP_NUCLEASE_F2_3"/>
    <property type="match status" value="1"/>
</dbReference>
<dbReference type="PROSITE" id="PS51432">
    <property type="entry name" value="AP_NUCLEASE_F2_4"/>
    <property type="match status" value="1"/>
</dbReference>
<dbReference type="RefSeq" id="WP_194451375.1">
    <property type="nucleotide sequence ID" value="NZ_CP063849.1"/>
</dbReference>
<organism evidence="11 12">
    <name type="scientific">Paludibaculum fermentans</name>
    <dbReference type="NCBI Taxonomy" id="1473598"/>
    <lineage>
        <taxon>Bacteria</taxon>
        <taxon>Pseudomonadati</taxon>
        <taxon>Acidobacteriota</taxon>
        <taxon>Terriglobia</taxon>
        <taxon>Bryobacterales</taxon>
        <taxon>Bryobacteraceae</taxon>
        <taxon>Paludibaculum</taxon>
    </lineage>
</organism>